<accession>A0ACD3SQ92</accession>
<gene>
    <name evidence="1" type="ORF">MW7_006470</name>
</gene>
<organism evidence="1 2">
    <name type="scientific">Imbroritus primus</name>
    <dbReference type="NCBI Taxonomy" id="3058603"/>
    <lineage>
        <taxon>Bacteria</taxon>
        <taxon>Pseudomonadati</taxon>
        <taxon>Pseudomonadota</taxon>
        <taxon>Betaproteobacteria</taxon>
        <taxon>Burkholderiales</taxon>
        <taxon>Burkholderiaceae</taxon>
        <taxon>Imbroritus</taxon>
    </lineage>
</organism>
<reference evidence="1" key="1">
    <citation type="submission" date="2019-05" db="EMBL/GenBank/DDBJ databases">
        <title>Revised genome assembly of Burkholderiaceae (previously Ralstonia) sp. PBA.</title>
        <authorList>
            <person name="Gan H.M."/>
        </authorList>
    </citation>
    <scope>NUCLEOTIDE SEQUENCE</scope>
    <source>
        <strain evidence="1">PBA</strain>
    </source>
</reference>
<evidence type="ECO:0000313" key="2">
    <source>
        <dbReference type="Proteomes" id="UP000004277"/>
    </source>
</evidence>
<protein>
    <submittedName>
        <fullName evidence="1">Uncharacterized protein</fullName>
    </submittedName>
</protein>
<evidence type="ECO:0000313" key="1">
    <source>
        <dbReference type="EMBL" id="TMS58380.1"/>
    </source>
</evidence>
<proteinExistence type="predicted"/>
<sequence length="153" mass="16530">MTLYALLLFIHLAGVVLWVGGMFFAYVCLRPTAAEALEPPLRLRLWQGVFRRFFVWVWIAVIGILLSGFAMLGHMGFAAAPKHLHAMAGGGVVMAAIFVYVFAAPYQALSRAVAAQDWAAGGAALARIRRAVHANLWLGILVIVIATVGRALT</sequence>
<dbReference type="Proteomes" id="UP000004277">
    <property type="component" value="Unassembled WGS sequence"/>
</dbReference>
<comment type="caution">
    <text evidence="1">The sequence shown here is derived from an EMBL/GenBank/DDBJ whole genome shotgun (WGS) entry which is preliminary data.</text>
</comment>
<dbReference type="EMBL" id="AKCV02000015">
    <property type="protein sequence ID" value="TMS58380.1"/>
    <property type="molecule type" value="Genomic_DNA"/>
</dbReference>
<name>A0ACD3SQ92_9BURK</name>
<keyword evidence="2" id="KW-1185">Reference proteome</keyword>